<evidence type="ECO:0000256" key="3">
    <source>
        <dbReference type="ARBA" id="ARBA00022723"/>
    </source>
</evidence>
<dbReference type="GO" id="GO:0042132">
    <property type="term" value="F:fructose 1,6-bisphosphate 1-phosphatase activity"/>
    <property type="evidence" value="ECO:0007669"/>
    <property type="project" value="UniProtKB-EC"/>
</dbReference>
<evidence type="ECO:0000256" key="7">
    <source>
        <dbReference type="ARBA" id="ARBA00038103"/>
    </source>
</evidence>
<evidence type="ECO:0000256" key="2">
    <source>
        <dbReference type="ARBA" id="ARBA00013093"/>
    </source>
</evidence>
<dbReference type="AlphaFoldDB" id="A0A1H8N5W3"/>
<feature type="binding site" evidence="8">
    <location>
        <position position="86"/>
    </location>
    <ligand>
        <name>Mg(2+)</name>
        <dbReference type="ChEBI" id="CHEBI:18420"/>
        <label>1</label>
        <note>catalytic</note>
    </ligand>
</feature>
<dbReference type="Pfam" id="PF00459">
    <property type="entry name" value="Inositol_P"/>
    <property type="match status" value="1"/>
</dbReference>
<comment type="cofactor">
    <cofactor evidence="8">
        <name>Mg(2+)</name>
        <dbReference type="ChEBI" id="CHEBI:18420"/>
    </cofactor>
</comment>
<dbReference type="GO" id="GO:0006020">
    <property type="term" value="P:inositol metabolic process"/>
    <property type="evidence" value="ECO:0007669"/>
    <property type="project" value="TreeGrafter"/>
</dbReference>
<dbReference type="GO" id="GO:0008934">
    <property type="term" value="F:inositol monophosphate 1-phosphatase activity"/>
    <property type="evidence" value="ECO:0007669"/>
    <property type="project" value="TreeGrafter"/>
</dbReference>
<comment type="similarity">
    <text evidence="7">Belongs to the inositol monophosphatase superfamily. FBPase class 4 family.</text>
</comment>
<evidence type="ECO:0000313" key="10">
    <source>
        <dbReference type="Proteomes" id="UP000198775"/>
    </source>
</evidence>
<feature type="binding site" evidence="8">
    <location>
        <position position="65"/>
    </location>
    <ligand>
        <name>Mg(2+)</name>
        <dbReference type="ChEBI" id="CHEBI:18420"/>
        <label>1</label>
        <note>catalytic</note>
    </ligand>
</feature>
<dbReference type="EMBL" id="FOCX01000010">
    <property type="protein sequence ID" value="SEO24974.1"/>
    <property type="molecule type" value="Genomic_DNA"/>
</dbReference>
<reference evidence="10" key="1">
    <citation type="submission" date="2016-10" db="EMBL/GenBank/DDBJ databases">
        <authorList>
            <person name="Varghese N."/>
            <person name="Submissions S."/>
        </authorList>
    </citation>
    <scope>NUCLEOTIDE SEQUENCE [LARGE SCALE GENOMIC DNA]</scope>
    <source>
        <strain evidence="10">IBRC-M 10043</strain>
    </source>
</reference>
<dbReference type="PRINTS" id="PR00377">
    <property type="entry name" value="IMPHPHTASES"/>
</dbReference>
<keyword evidence="4" id="KW-0378">Hydrolase</keyword>
<dbReference type="PROSITE" id="PS00629">
    <property type="entry name" value="IMP_1"/>
    <property type="match status" value="1"/>
</dbReference>
<evidence type="ECO:0000256" key="5">
    <source>
        <dbReference type="ARBA" id="ARBA00022842"/>
    </source>
</evidence>
<dbReference type="EC" id="3.1.3.11" evidence="2"/>
<evidence type="ECO:0000256" key="1">
    <source>
        <dbReference type="ARBA" id="ARBA00001273"/>
    </source>
</evidence>
<evidence type="ECO:0000313" key="9">
    <source>
        <dbReference type="EMBL" id="SEO24974.1"/>
    </source>
</evidence>
<accession>A0A1H8N5W3</accession>
<name>A0A1H8N5W3_9EURY</name>
<evidence type="ECO:0000256" key="8">
    <source>
        <dbReference type="PIRSR" id="PIRSR600760-2"/>
    </source>
</evidence>
<dbReference type="InterPro" id="IPR000760">
    <property type="entry name" value="Inositol_monophosphatase-like"/>
</dbReference>
<proteinExistence type="inferred from homology"/>
<keyword evidence="10" id="KW-1185">Reference proteome</keyword>
<feature type="binding site" evidence="8">
    <location>
        <position position="209"/>
    </location>
    <ligand>
        <name>Mg(2+)</name>
        <dbReference type="ChEBI" id="CHEBI:18420"/>
        <label>1</label>
        <note>catalytic</note>
    </ligand>
</feature>
<dbReference type="Gene3D" id="3.40.190.80">
    <property type="match status" value="1"/>
</dbReference>
<dbReference type="InterPro" id="IPR020583">
    <property type="entry name" value="Inositol_monoP_metal-BS"/>
</dbReference>
<sequence length="263" mass="27812">MDDPIPLAARAARAGGTVAAERFRTDVRFEAKAHKNDLVSDADGEAQDRVVALLDAESDAPVVGEEAETPSTVPETGSAWIVDPIDGTANYLRGLRLWATSVARVEDGEPVAAATVMPAMDDEFLAGDETRLNGEPVSVSDRTDPETFAVAVLGWGPHGEREVYATLADAVVRECGDMRRLGSMQSALAFVASGGLDAAITTRRPNPWDSVGGAHMVRKAGGTVTDLSGERWRHDSQGLVASNGQAHERLVELARDVAARVDG</sequence>
<dbReference type="GO" id="GO:0007165">
    <property type="term" value="P:signal transduction"/>
    <property type="evidence" value="ECO:0007669"/>
    <property type="project" value="TreeGrafter"/>
</dbReference>
<dbReference type="GO" id="GO:0046872">
    <property type="term" value="F:metal ion binding"/>
    <property type="evidence" value="ECO:0007669"/>
    <property type="project" value="UniProtKB-KW"/>
</dbReference>
<keyword evidence="6" id="KW-0119">Carbohydrate metabolism</keyword>
<dbReference type="RefSeq" id="WP_092660276.1">
    <property type="nucleotide sequence ID" value="NZ_FOCX01000010.1"/>
</dbReference>
<organism evidence="9 10">
    <name type="scientific">Halorientalis persicus</name>
    <dbReference type="NCBI Taxonomy" id="1367881"/>
    <lineage>
        <taxon>Archaea</taxon>
        <taxon>Methanobacteriati</taxon>
        <taxon>Methanobacteriota</taxon>
        <taxon>Stenosarchaea group</taxon>
        <taxon>Halobacteria</taxon>
        <taxon>Halobacteriales</taxon>
        <taxon>Haloarculaceae</taxon>
        <taxon>Halorientalis</taxon>
    </lineage>
</organism>
<comment type="catalytic activity">
    <reaction evidence="1">
        <text>beta-D-fructose 1,6-bisphosphate + H2O = beta-D-fructose 6-phosphate + phosphate</text>
        <dbReference type="Rhea" id="RHEA:11064"/>
        <dbReference type="ChEBI" id="CHEBI:15377"/>
        <dbReference type="ChEBI" id="CHEBI:32966"/>
        <dbReference type="ChEBI" id="CHEBI:43474"/>
        <dbReference type="ChEBI" id="CHEBI:57634"/>
        <dbReference type="EC" id="3.1.3.11"/>
    </reaction>
</comment>
<feature type="binding site" evidence="8">
    <location>
        <position position="85"/>
    </location>
    <ligand>
        <name>Mg(2+)</name>
        <dbReference type="ChEBI" id="CHEBI:18420"/>
        <label>1</label>
        <note>catalytic</note>
    </ligand>
</feature>
<evidence type="ECO:0000256" key="6">
    <source>
        <dbReference type="ARBA" id="ARBA00023277"/>
    </source>
</evidence>
<dbReference type="Gene3D" id="3.30.540.10">
    <property type="entry name" value="Fructose-1,6-Bisphosphatase, subunit A, domain 1"/>
    <property type="match status" value="1"/>
</dbReference>
<dbReference type="CDD" id="cd01637">
    <property type="entry name" value="IMPase_like"/>
    <property type="match status" value="1"/>
</dbReference>
<protein>
    <recommendedName>
        <fullName evidence="2">fructose-bisphosphatase</fullName>
        <ecNumber evidence="2">3.1.3.11</ecNumber>
    </recommendedName>
</protein>
<dbReference type="PANTHER" id="PTHR20854:SF4">
    <property type="entry name" value="INOSITOL-1-MONOPHOSPHATASE-RELATED"/>
    <property type="match status" value="1"/>
</dbReference>
<evidence type="ECO:0000256" key="4">
    <source>
        <dbReference type="ARBA" id="ARBA00022801"/>
    </source>
</evidence>
<dbReference type="PANTHER" id="PTHR20854">
    <property type="entry name" value="INOSITOL MONOPHOSPHATASE"/>
    <property type="match status" value="1"/>
</dbReference>
<keyword evidence="3 8" id="KW-0479">Metal-binding</keyword>
<dbReference type="Proteomes" id="UP000198775">
    <property type="component" value="Unassembled WGS sequence"/>
</dbReference>
<feature type="binding site" evidence="8">
    <location>
        <position position="83"/>
    </location>
    <ligand>
        <name>Mg(2+)</name>
        <dbReference type="ChEBI" id="CHEBI:18420"/>
        <label>1</label>
        <note>catalytic</note>
    </ligand>
</feature>
<dbReference type="OrthoDB" id="58111at2157"/>
<gene>
    <name evidence="9" type="ORF">SAMN05216388_101030</name>
</gene>
<dbReference type="SUPFAM" id="SSF56655">
    <property type="entry name" value="Carbohydrate phosphatase"/>
    <property type="match status" value="1"/>
</dbReference>
<keyword evidence="5 8" id="KW-0460">Magnesium</keyword>